<gene>
    <name evidence="1 3" type="ORF">BDZ99DRAFT_545605</name>
</gene>
<evidence type="ECO:0000313" key="1">
    <source>
        <dbReference type="EMBL" id="KAF2804327.1"/>
    </source>
</evidence>
<dbReference type="RefSeq" id="XP_033571291.1">
    <property type="nucleotide sequence ID" value="XM_033726852.1"/>
</dbReference>
<dbReference type="PANTHER" id="PTHR37538">
    <property type="entry name" value="BTB DOMAIN-CONTAINING PROTEIN"/>
    <property type="match status" value="1"/>
</dbReference>
<feature type="non-terminal residue" evidence="1">
    <location>
        <position position="238"/>
    </location>
</feature>
<accession>A0A6A6Y928</accession>
<organism evidence="1">
    <name type="scientific">Mytilinidion resinicola</name>
    <dbReference type="NCBI Taxonomy" id="574789"/>
    <lineage>
        <taxon>Eukaryota</taxon>
        <taxon>Fungi</taxon>
        <taxon>Dikarya</taxon>
        <taxon>Ascomycota</taxon>
        <taxon>Pezizomycotina</taxon>
        <taxon>Dothideomycetes</taxon>
        <taxon>Pleosporomycetidae</taxon>
        <taxon>Mytilinidiales</taxon>
        <taxon>Mytilinidiaceae</taxon>
        <taxon>Mytilinidion</taxon>
    </lineage>
</organism>
<keyword evidence="2" id="KW-1185">Reference proteome</keyword>
<dbReference type="Proteomes" id="UP000504636">
    <property type="component" value="Unplaced"/>
</dbReference>
<dbReference type="AlphaFoldDB" id="A0A6A6Y928"/>
<reference evidence="3" key="3">
    <citation type="submission" date="2025-04" db="UniProtKB">
        <authorList>
            <consortium name="RefSeq"/>
        </authorList>
    </citation>
    <scope>IDENTIFICATION</scope>
    <source>
        <strain evidence="3">CBS 304.34</strain>
    </source>
</reference>
<proteinExistence type="predicted"/>
<dbReference type="InterPro" id="IPR011333">
    <property type="entry name" value="SKP1/BTB/POZ_sf"/>
</dbReference>
<dbReference type="EMBL" id="MU003714">
    <property type="protein sequence ID" value="KAF2804327.1"/>
    <property type="molecule type" value="Genomic_DNA"/>
</dbReference>
<dbReference type="Gene3D" id="3.30.710.10">
    <property type="entry name" value="Potassium Channel Kv1.1, Chain A"/>
    <property type="match status" value="1"/>
</dbReference>
<name>A0A6A6Y928_9PEZI</name>
<reference evidence="1 3" key="1">
    <citation type="journal article" date="2020" name="Stud. Mycol.">
        <title>101 Dothideomycetes genomes: a test case for predicting lifestyles and emergence of pathogens.</title>
        <authorList>
            <person name="Haridas S."/>
            <person name="Albert R."/>
            <person name="Binder M."/>
            <person name="Bloem J."/>
            <person name="Labutti K."/>
            <person name="Salamov A."/>
            <person name="Andreopoulos B."/>
            <person name="Baker S."/>
            <person name="Barry K."/>
            <person name="Bills G."/>
            <person name="Bluhm B."/>
            <person name="Cannon C."/>
            <person name="Castanera R."/>
            <person name="Culley D."/>
            <person name="Daum C."/>
            <person name="Ezra D."/>
            <person name="Gonzalez J."/>
            <person name="Henrissat B."/>
            <person name="Kuo A."/>
            <person name="Liang C."/>
            <person name="Lipzen A."/>
            <person name="Lutzoni F."/>
            <person name="Magnuson J."/>
            <person name="Mondo S."/>
            <person name="Nolan M."/>
            <person name="Ohm R."/>
            <person name="Pangilinan J."/>
            <person name="Park H.-J."/>
            <person name="Ramirez L."/>
            <person name="Alfaro M."/>
            <person name="Sun H."/>
            <person name="Tritt A."/>
            <person name="Yoshinaga Y."/>
            <person name="Zwiers L.-H."/>
            <person name="Turgeon B."/>
            <person name="Goodwin S."/>
            <person name="Spatafora J."/>
            <person name="Crous P."/>
            <person name="Grigoriev I."/>
        </authorList>
    </citation>
    <scope>NUCLEOTIDE SEQUENCE</scope>
    <source>
        <strain evidence="1 3">CBS 304.34</strain>
    </source>
</reference>
<reference evidence="3" key="2">
    <citation type="submission" date="2020-04" db="EMBL/GenBank/DDBJ databases">
        <authorList>
            <consortium name="NCBI Genome Project"/>
        </authorList>
    </citation>
    <scope>NUCLEOTIDE SEQUENCE</scope>
    <source>
        <strain evidence="3">CBS 304.34</strain>
    </source>
</reference>
<evidence type="ECO:0000313" key="2">
    <source>
        <dbReference type="Proteomes" id="UP000504636"/>
    </source>
</evidence>
<dbReference type="GeneID" id="54467745"/>
<dbReference type="PANTHER" id="PTHR37538:SF1">
    <property type="entry name" value="BTB DOMAIN-CONTAINING PROTEIN"/>
    <property type="match status" value="1"/>
</dbReference>
<protein>
    <recommendedName>
        <fullName evidence="4">BTB domain-containing protein</fullName>
    </recommendedName>
</protein>
<sequence length="238" mass="26885">SPYTGPALTFLIGSNRVSYTVPELYARQSPKWAYSSNPIGPFGPYRRTVELPEVDEDIGHTLVHYLYTGTYQTLKPRGVFGTPKTTTEYRRGFLVYYIARLYGLDGLAEHAIKNMEMFDQGLSIFEILDIARDLYPKFLKDENWLLDYLKTKIEAAFEADETIFAQERFFDHIGEAAAFNKALVKIMVGIYTDKITSLVNKEGEIRESIFGNPAYCEAPVAEESVLDAPPPPPPPPPE</sequence>
<feature type="non-terminal residue" evidence="1">
    <location>
        <position position="1"/>
    </location>
</feature>
<dbReference type="OrthoDB" id="3594103at2759"/>
<evidence type="ECO:0008006" key="4">
    <source>
        <dbReference type="Google" id="ProtNLM"/>
    </source>
</evidence>
<evidence type="ECO:0000313" key="3">
    <source>
        <dbReference type="RefSeq" id="XP_033571291.1"/>
    </source>
</evidence>